<evidence type="ECO:0000313" key="4">
    <source>
        <dbReference type="Proteomes" id="UP000712570"/>
    </source>
</evidence>
<feature type="region of interest" description="Disordered" evidence="1">
    <location>
        <begin position="115"/>
        <end position="155"/>
    </location>
</feature>
<dbReference type="CDD" id="cd00060">
    <property type="entry name" value="FHA"/>
    <property type="match status" value="1"/>
</dbReference>
<reference evidence="3 4" key="1">
    <citation type="submission" date="2020-03" db="EMBL/GenBank/DDBJ databases">
        <title>Draft genome sequence of environmentally isolated violet-colored cultures.</title>
        <authorList>
            <person name="Wilson H.S."/>
        </authorList>
    </citation>
    <scope>NUCLEOTIDE SEQUENCE [LARGE SCALE GENOMIC DNA]</scope>
    <source>
        <strain evidence="3 4">HSC-16F04</strain>
    </source>
</reference>
<comment type="caution">
    <text evidence="3">The sequence shown here is derived from an EMBL/GenBank/DDBJ whole genome shotgun (WGS) entry which is preliminary data.</text>
</comment>
<feature type="compositionally biased region" description="Pro residues" evidence="1">
    <location>
        <begin position="118"/>
        <end position="140"/>
    </location>
</feature>
<evidence type="ECO:0000313" key="3">
    <source>
        <dbReference type="EMBL" id="NHQ85773.1"/>
    </source>
</evidence>
<feature type="compositionally biased region" description="Low complexity" evidence="1">
    <location>
        <begin position="141"/>
        <end position="155"/>
    </location>
</feature>
<evidence type="ECO:0000256" key="1">
    <source>
        <dbReference type="SAM" id="MobiDB-lite"/>
    </source>
</evidence>
<dbReference type="SMART" id="SM00240">
    <property type="entry name" value="FHA"/>
    <property type="match status" value="1"/>
</dbReference>
<dbReference type="InterPro" id="IPR050923">
    <property type="entry name" value="Cell_Proc_Reg/RNA_Proc"/>
</dbReference>
<organism evidence="3 4">
    <name type="scientific">Iodobacter violaceini</name>
    <dbReference type="NCBI Taxonomy" id="3044271"/>
    <lineage>
        <taxon>Bacteria</taxon>
        <taxon>Pseudomonadati</taxon>
        <taxon>Pseudomonadota</taxon>
        <taxon>Betaproteobacteria</taxon>
        <taxon>Neisseriales</taxon>
        <taxon>Chitinibacteraceae</taxon>
        <taxon>Iodobacter</taxon>
    </lineage>
</organism>
<protein>
    <submittedName>
        <fullName evidence="3">FHA domain-containing protein</fullName>
    </submittedName>
</protein>
<dbReference type="PROSITE" id="PS50006">
    <property type="entry name" value="FHA_DOMAIN"/>
    <property type="match status" value="1"/>
</dbReference>
<dbReference type="RefSeq" id="WP_166823661.1">
    <property type="nucleotide sequence ID" value="NZ_JAAOLX010000003.1"/>
</dbReference>
<dbReference type="Proteomes" id="UP000712570">
    <property type="component" value="Unassembled WGS sequence"/>
</dbReference>
<keyword evidence="4" id="KW-1185">Reference proteome</keyword>
<sequence>MAKIVLSLDGVLIKEIKLNKERFTIGRRPGNDLQIDNLAVSGEHAVLIMQGSNVLIEDLNSTNGTKVNHHDIQKERLKEGDEILVGKHILRYYSEKPTDNTDFEKTMMMGRPPVMAKPAPPSPAAAADIPPPAPAAPPVQPLAAQPQAAPAAPAQPDVLPQQLGVIKVLSGANTGKELELNKKLTTLGKTGVQVAVITKRPQGYFLTHVEGEHHPTVNKKEIGVHAHLLQEKDIIELLGIEMTFFYRS</sequence>
<accession>A0ABX0KZT7</accession>
<gene>
    <name evidence="3" type="ORF">HA050_06525</name>
</gene>
<dbReference type="InterPro" id="IPR008984">
    <property type="entry name" value="SMAD_FHA_dom_sf"/>
</dbReference>
<dbReference type="Gene3D" id="2.60.200.20">
    <property type="match status" value="1"/>
</dbReference>
<name>A0ABX0KZT7_9NEIS</name>
<dbReference type="SUPFAM" id="SSF49879">
    <property type="entry name" value="SMAD/FHA domain"/>
    <property type="match status" value="2"/>
</dbReference>
<evidence type="ECO:0000259" key="2">
    <source>
        <dbReference type="PROSITE" id="PS50006"/>
    </source>
</evidence>
<dbReference type="EMBL" id="JAAOLX010000003">
    <property type="protein sequence ID" value="NHQ85773.1"/>
    <property type="molecule type" value="Genomic_DNA"/>
</dbReference>
<dbReference type="Pfam" id="PF00498">
    <property type="entry name" value="FHA"/>
    <property type="match status" value="1"/>
</dbReference>
<proteinExistence type="predicted"/>
<dbReference type="PANTHER" id="PTHR23308">
    <property type="entry name" value="NUCLEAR INHIBITOR OF PROTEIN PHOSPHATASE-1"/>
    <property type="match status" value="1"/>
</dbReference>
<feature type="domain" description="FHA" evidence="2">
    <location>
        <begin position="23"/>
        <end position="72"/>
    </location>
</feature>
<dbReference type="InterPro" id="IPR000253">
    <property type="entry name" value="FHA_dom"/>
</dbReference>